<name>A0A6C0GLC4_9BACT</name>
<dbReference type="Proteomes" id="UP000480178">
    <property type="component" value="Chromosome"/>
</dbReference>
<keyword evidence="4" id="KW-1003">Cell membrane</keyword>
<reference evidence="17 18" key="1">
    <citation type="submission" date="2020-01" db="EMBL/GenBank/DDBJ databases">
        <authorList>
            <person name="Kim M.K."/>
        </authorList>
    </citation>
    <scope>NUCLEOTIDE SEQUENCE [LARGE SCALE GENOMIC DNA]</scope>
    <source>
        <strain evidence="17 18">172606-1</strain>
    </source>
</reference>
<keyword evidence="11 14" id="KW-1133">Transmembrane helix</keyword>
<comment type="subcellular location">
    <subcellularLocation>
        <location evidence="2">Cell membrane</location>
        <topology evidence="2">Multi-pass membrane protein</topology>
    </subcellularLocation>
</comment>
<dbReference type="PANTHER" id="PTHR45528">
    <property type="entry name" value="SENSOR HISTIDINE KINASE CPXA"/>
    <property type="match status" value="1"/>
</dbReference>
<dbReference type="GO" id="GO:0005524">
    <property type="term" value="F:ATP binding"/>
    <property type="evidence" value="ECO:0007669"/>
    <property type="project" value="UniProtKB-KW"/>
</dbReference>
<dbReference type="RefSeq" id="WP_162444445.1">
    <property type="nucleotide sequence ID" value="NZ_CP048222.1"/>
</dbReference>
<evidence type="ECO:0000259" key="16">
    <source>
        <dbReference type="PROSITE" id="PS50885"/>
    </source>
</evidence>
<evidence type="ECO:0000256" key="11">
    <source>
        <dbReference type="ARBA" id="ARBA00022989"/>
    </source>
</evidence>
<dbReference type="GO" id="GO:0000155">
    <property type="term" value="F:phosphorelay sensor kinase activity"/>
    <property type="evidence" value="ECO:0007669"/>
    <property type="project" value="InterPro"/>
</dbReference>
<feature type="transmembrane region" description="Helical" evidence="14">
    <location>
        <begin position="457"/>
        <end position="478"/>
    </location>
</feature>
<evidence type="ECO:0000256" key="7">
    <source>
        <dbReference type="ARBA" id="ARBA00022692"/>
    </source>
</evidence>
<feature type="transmembrane region" description="Helical" evidence="14">
    <location>
        <begin position="932"/>
        <end position="954"/>
    </location>
</feature>
<dbReference type="SUPFAM" id="SSF158472">
    <property type="entry name" value="HAMP domain-like"/>
    <property type="match status" value="1"/>
</dbReference>
<evidence type="ECO:0000256" key="14">
    <source>
        <dbReference type="SAM" id="Phobius"/>
    </source>
</evidence>
<dbReference type="PANTHER" id="PTHR45528:SF1">
    <property type="entry name" value="SENSOR HISTIDINE KINASE CPXA"/>
    <property type="match status" value="1"/>
</dbReference>
<keyword evidence="6" id="KW-0808">Transferase</keyword>
<dbReference type="InterPro" id="IPR003661">
    <property type="entry name" value="HisK_dim/P_dom"/>
</dbReference>
<dbReference type="Pfam" id="PF02518">
    <property type="entry name" value="HATPase_c"/>
    <property type="match status" value="1"/>
</dbReference>
<dbReference type="PROSITE" id="PS50885">
    <property type="entry name" value="HAMP"/>
    <property type="match status" value="1"/>
</dbReference>
<comment type="catalytic activity">
    <reaction evidence="1">
        <text>ATP + protein L-histidine = ADP + protein N-phospho-L-histidine.</text>
        <dbReference type="EC" id="2.7.13.3"/>
    </reaction>
</comment>
<feature type="transmembrane region" description="Helical" evidence="14">
    <location>
        <begin position="241"/>
        <end position="261"/>
    </location>
</feature>
<evidence type="ECO:0000313" key="17">
    <source>
        <dbReference type="EMBL" id="QHT68432.1"/>
    </source>
</evidence>
<organism evidence="17 18">
    <name type="scientific">Rhodocytophaga rosea</name>
    <dbReference type="NCBI Taxonomy" id="2704465"/>
    <lineage>
        <taxon>Bacteria</taxon>
        <taxon>Pseudomonadati</taxon>
        <taxon>Bacteroidota</taxon>
        <taxon>Cytophagia</taxon>
        <taxon>Cytophagales</taxon>
        <taxon>Rhodocytophagaceae</taxon>
        <taxon>Rhodocytophaga</taxon>
    </lineage>
</organism>
<keyword evidence="12" id="KW-0902">Two-component regulatory system</keyword>
<evidence type="ECO:0000259" key="15">
    <source>
        <dbReference type="PROSITE" id="PS50109"/>
    </source>
</evidence>
<dbReference type="InterPro" id="IPR003594">
    <property type="entry name" value="HATPase_dom"/>
</dbReference>
<feature type="transmembrane region" description="Helical" evidence="14">
    <location>
        <begin position="401"/>
        <end position="418"/>
    </location>
</feature>
<evidence type="ECO:0000256" key="8">
    <source>
        <dbReference type="ARBA" id="ARBA00022741"/>
    </source>
</evidence>
<feature type="transmembrane region" description="Helical" evidence="14">
    <location>
        <begin position="365"/>
        <end position="394"/>
    </location>
</feature>
<keyword evidence="5" id="KW-0597">Phosphoprotein</keyword>
<keyword evidence="13 14" id="KW-0472">Membrane</keyword>
<accession>A0A6C0GLC4</accession>
<dbReference type="SUPFAM" id="SSF47384">
    <property type="entry name" value="Homodimeric domain of signal transducing histidine kinase"/>
    <property type="match status" value="1"/>
</dbReference>
<dbReference type="EC" id="2.7.13.3" evidence="3"/>
<dbReference type="SMART" id="SM00387">
    <property type="entry name" value="HATPase_c"/>
    <property type="match status" value="1"/>
</dbReference>
<feature type="transmembrane region" description="Helical" evidence="14">
    <location>
        <begin position="205"/>
        <end position="229"/>
    </location>
</feature>
<dbReference type="CDD" id="cd00082">
    <property type="entry name" value="HisKA"/>
    <property type="match status" value="1"/>
</dbReference>
<dbReference type="Gene3D" id="1.10.287.130">
    <property type="match status" value="1"/>
</dbReference>
<keyword evidence="9 17" id="KW-0418">Kinase</keyword>
<dbReference type="SMART" id="SM00304">
    <property type="entry name" value="HAMP"/>
    <property type="match status" value="1"/>
</dbReference>
<dbReference type="SMART" id="SM00388">
    <property type="entry name" value="HisKA"/>
    <property type="match status" value="1"/>
</dbReference>
<dbReference type="PROSITE" id="PS50109">
    <property type="entry name" value="HIS_KIN"/>
    <property type="match status" value="1"/>
</dbReference>
<dbReference type="CDD" id="cd00075">
    <property type="entry name" value="HATPase"/>
    <property type="match status" value="1"/>
</dbReference>
<evidence type="ECO:0000256" key="3">
    <source>
        <dbReference type="ARBA" id="ARBA00012438"/>
    </source>
</evidence>
<feature type="transmembrane region" description="Helical" evidence="14">
    <location>
        <begin position="728"/>
        <end position="748"/>
    </location>
</feature>
<evidence type="ECO:0000256" key="1">
    <source>
        <dbReference type="ARBA" id="ARBA00000085"/>
    </source>
</evidence>
<evidence type="ECO:0000256" key="10">
    <source>
        <dbReference type="ARBA" id="ARBA00022840"/>
    </source>
</evidence>
<feature type="transmembrane region" description="Helical" evidence="14">
    <location>
        <begin position="769"/>
        <end position="790"/>
    </location>
</feature>
<dbReference type="InterPro" id="IPR036097">
    <property type="entry name" value="HisK_dim/P_sf"/>
</dbReference>
<evidence type="ECO:0000256" key="6">
    <source>
        <dbReference type="ARBA" id="ARBA00022679"/>
    </source>
</evidence>
<feature type="domain" description="Histidine kinase" evidence="15">
    <location>
        <begin position="1025"/>
        <end position="1237"/>
    </location>
</feature>
<evidence type="ECO:0000256" key="2">
    <source>
        <dbReference type="ARBA" id="ARBA00004651"/>
    </source>
</evidence>
<dbReference type="InterPro" id="IPR050398">
    <property type="entry name" value="HssS/ArlS-like"/>
</dbReference>
<sequence>MSKRYLFILLAIIIVAAGAATRYIIFYSSPNAEEQQLKSIHEQIWHEIEVMEAESKQVKNILDAQDSISFTASKLETKYPYFIYANGNVIFWSDYRFVPDHSMISGNYSLQVFNFKHGKYLVHRRAFVKHQRRVEIISVLPLYKRYKISNDYLESGLNEDLIPYQSLQVVTESSPYQHQHTIYTRDGKPLFVVEMPEEGVILHQLGHVLTVISAIIALAIICWQVVVLVNRLEINREYEWGFLLITLFLVSIRSAMLYFGLPNAWVELDLFSSKFYGYSYISPSLGDLLLNVGIVILLLAYLFTHFYKSRFYRFLINLPRLWRICLSIFLAGVSNWVLYLHFYVLDNIYLNSQLTLDITTSIDFSYFKIICLIIFIINSCIYFFSVHLLGLLFIRINRESAIAALAWILIGTVLFTWLCYRIDILYPFVILLNTGYFLLIFYFRLPRSLYKFKYATSIYLFTAALVCAAIGAFAIYNLEKLKHINNQQKFGEQLLAQHERLDEFLLNEATKSIQEEPLIRSRFTGSSFISQEVIEQKIKRVHLKSYLYDKYDTEIFLFNSEGEPMQSNSGKTTYWEYLVNYKKERYKTDYANLSFISRLGGSVIKEYISFIPVESEKKNVGYVIVWLKLKRIIPASVYPELLVDKRFIQSQESRQYSYAIYKYNNLIYSEGAFNYRRFLDIRSLDSLQASSSGVVINKYLHIMVNGEEGKRVVVSALQYPVKSLFSNFSFLFLVLVLCIVVFIIGFTLRYRAAKVNTSFATKIQVYLNLAFFLPLFVISIATLSIISSAYKKNLGKLFLRNAENVSSNLRQYVDNYKSGSISQEELSGELIRIARYSGSDVNIFDESGRLTATSQPLIYEDELLSPYINPAAYIMVAEMNDKEVMMGESVGKLNYNSVYVGVKSDNGSELLGIISIPFFESKAELDRQMIEVLSTIMNIFTAIFLCFLVFSYFASRILTVPLRLITQKIQKTTLHDYNDPLEWESDDEIGLLVNEYNRMLVKLEESKQALSRSEKESAWREMAQQVAHEIKNPLTPMKLTLQHLQRTLLNGNGSVNKTSAEKSFTTLLDQVDTLNDIATSFSAFAKMPTPKEEVFEIGAVLRKTIELYSNDEDVEITTEIVPGECYVKGDQQLMSRIFTNLILNGIQSVPNGRKPHIFISLQKNVHNIRVEITDNGVGIPENIRNKIFIPNFSTKYAGSGIGLAVAKRGVEHAGGIIWFESEEGEGTSFFIQLPLSVFVPAQN</sequence>
<dbReference type="PRINTS" id="PR00344">
    <property type="entry name" value="BCTRLSENSOR"/>
</dbReference>
<evidence type="ECO:0000256" key="9">
    <source>
        <dbReference type="ARBA" id="ARBA00022777"/>
    </source>
</evidence>
<gene>
    <name evidence="17" type="ORF">GXP67_18180</name>
</gene>
<keyword evidence="10" id="KW-0067">ATP-binding</keyword>
<feature type="transmembrane region" description="Helical" evidence="14">
    <location>
        <begin position="424"/>
        <end position="445"/>
    </location>
</feature>
<feature type="transmembrane region" description="Helical" evidence="14">
    <location>
        <begin position="324"/>
        <end position="345"/>
    </location>
</feature>
<dbReference type="AlphaFoldDB" id="A0A6C0GLC4"/>
<dbReference type="CDD" id="cd06225">
    <property type="entry name" value="HAMP"/>
    <property type="match status" value="1"/>
</dbReference>
<dbReference type="Gene3D" id="6.10.340.10">
    <property type="match status" value="1"/>
</dbReference>
<feature type="transmembrane region" description="Helical" evidence="14">
    <location>
        <begin position="281"/>
        <end position="303"/>
    </location>
</feature>
<dbReference type="InterPro" id="IPR003660">
    <property type="entry name" value="HAMP_dom"/>
</dbReference>
<evidence type="ECO:0000313" key="18">
    <source>
        <dbReference type="Proteomes" id="UP000480178"/>
    </source>
</evidence>
<feature type="domain" description="HAMP" evidence="16">
    <location>
        <begin position="956"/>
        <end position="1008"/>
    </location>
</feature>
<proteinExistence type="predicted"/>
<evidence type="ECO:0000256" key="4">
    <source>
        <dbReference type="ARBA" id="ARBA00022475"/>
    </source>
</evidence>
<dbReference type="EMBL" id="CP048222">
    <property type="protein sequence ID" value="QHT68432.1"/>
    <property type="molecule type" value="Genomic_DNA"/>
</dbReference>
<dbReference type="KEGG" id="rhoz:GXP67_18180"/>
<keyword evidence="18" id="KW-1185">Reference proteome</keyword>
<dbReference type="InterPro" id="IPR036890">
    <property type="entry name" value="HATPase_C_sf"/>
</dbReference>
<dbReference type="InterPro" id="IPR004358">
    <property type="entry name" value="Sig_transdc_His_kin-like_C"/>
</dbReference>
<keyword evidence="8" id="KW-0547">Nucleotide-binding</keyword>
<dbReference type="Pfam" id="PF00512">
    <property type="entry name" value="HisKA"/>
    <property type="match status" value="1"/>
</dbReference>
<dbReference type="GO" id="GO:0005886">
    <property type="term" value="C:plasma membrane"/>
    <property type="evidence" value="ECO:0007669"/>
    <property type="project" value="UniProtKB-SubCell"/>
</dbReference>
<evidence type="ECO:0000256" key="5">
    <source>
        <dbReference type="ARBA" id="ARBA00022553"/>
    </source>
</evidence>
<protein>
    <recommendedName>
        <fullName evidence="3">histidine kinase</fullName>
        <ecNumber evidence="3">2.7.13.3</ecNumber>
    </recommendedName>
</protein>
<dbReference type="Gene3D" id="3.30.565.10">
    <property type="entry name" value="Histidine kinase-like ATPase, C-terminal domain"/>
    <property type="match status" value="1"/>
</dbReference>
<dbReference type="InterPro" id="IPR005467">
    <property type="entry name" value="His_kinase_dom"/>
</dbReference>
<evidence type="ECO:0000256" key="13">
    <source>
        <dbReference type="ARBA" id="ARBA00023136"/>
    </source>
</evidence>
<evidence type="ECO:0000256" key="12">
    <source>
        <dbReference type="ARBA" id="ARBA00023012"/>
    </source>
</evidence>
<dbReference type="SUPFAM" id="SSF55874">
    <property type="entry name" value="ATPase domain of HSP90 chaperone/DNA topoisomerase II/histidine kinase"/>
    <property type="match status" value="1"/>
</dbReference>
<keyword evidence="7 14" id="KW-0812">Transmembrane</keyword>